<dbReference type="Proteomes" id="UP000318437">
    <property type="component" value="Unassembled WGS sequence"/>
</dbReference>
<dbReference type="RefSeq" id="WP_146452814.1">
    <property type="nucleotide sequence ID" value="NZ_SJPS01000010.1"/>
</dbReference>
<feature type="chain" id="PRO_5022804882" description="Autotransporter-associated beta strand repeat protein" evidence="1">
    <location>
        <begin position="30"/>
        <end position="258"/>
    </location>
</feature>
<evidence type="ECO:0000313" key="3">
    <source>
        <dbReference type="Proteomes" id="UP000318437"/>
    </source>
</evidence>
<dbReference type="AlphaFoldDB" id="A0A5C6C9T2"/>
<sequence length="258" mass="26409" precursor="true">MRKHVRLLFTCAFAAALGGGLFSTTSVRATLFTGADDSVINNELNWDDGLPDNFGNDGTVPSGFDTTHSDVNALDNANITFLGNSSLTGSAQVRVENSTLTFKDSSSWSLIGTIALGRDAAPVGDSILNIQDNASVSMTACFKVARAQNAFVNQSGGTVLLPSDTLDLGNSNGGVGTYTLSAGTVTASGMNIYDDGSSKFNFTLGSTGVLTVLNGGVDYTAGFEGFITDGDITLGGASAGSGDFLIAYDNGSTSIQQS</sequence>
<evidence type="ECO:0000256" key="1">
    <source>
        <dbReference type="SAM" id="SignalP"/>
    </source>
</evidence>
<organism evidence="2 3">
    <name type="scientific">Bythopirellula polymerisocia</name>
    <dbReference type="NCBI Taxonomy" id="2528003"/>
    <lineage>
        <taxon>Bacteria</taxon>
        <taxon>Pseudomonadati</taxon>
        <taxon>Planctomycetota</taxon>
        <taxon>Planctomycetia</taxon>
        <taxon>Pirellulales</taxon>
        <taxon>Lacipirellulaceae</taxon>
        <taxon>Bythopirellula</taxon>
    </lineage>
</organism>
<reference evidence="2 3" key="1">
    <citation type="submission" date="2019-02" db="EMBL/GenBank/DDBJ databases">
        <title>Deep-cultivation of Planctomycetes and their phenomic and genomic characterization uncovers novel biology.</title>
        <authorList>
            <person name="Wiegand S."/>
            <person name="Jogler M."/>
            <person name="Boedeker C."/>
            <person name="Pinto D."/>
            <person name="Vollmers J."/>
            <person name="Rivas-Marin E."/>
            <person name="Kohn T."/>
            <person name="Peeters S.H."/>
            <person name="Heuer A."/>
            <person name="Rast P."/>
            <person name="Oberbeckmann S."/>
            <person name="Bunk B."/>
            <person name="Jeske O."/>
            <person name="Meyerdierks A."/>
            <person name="Storesund J.E."/>
            <person name="Kallscheuer N."/>
            <person name="Luecker S."/>
            <person name="Lage O.M."/>
            <person name="Pohl T."/>
            <person name="Merkel B.J."/>
            <person name="Hornburger P."/>
            <person name="Mueller R.-W."/>
            <person name="Bruemmer F."/>
            <person name="Labrenz M."/>
            <person name="Spormann A.M."/>
            <person name="Op Den Camp H."/>
            <person name="Overmann J."/>
            <person name="Amann R."/>
            <person name="Jetten M.S.M."/>
            <person name="Mascher T."/>
            <person name="Medema M.H."/>
            <person name="Devos D.P."/>
            <person name="Kaster A.-K."/>
            <person name="Ovreas L."/>
            <person name="Rohde M."/>
            <person name="Galperin M.Y."/>
            <person name="Jogler C."/>
        </authorList>
    </citation>
    <scope>NUCLEOTIDE SEQUENCE [LARGE SCALE GENOMIC DNA]</scope>
    <source>
        <strain evidence="2 3">Pla144</strain>
    </source>
</reference>
<feature type="signal peptide" evidence="1">
    <location>
        <begin position="1"/>
        <end position="29"/>
    </location>
</feature>
<accession>A0A5C6C9T2</accession>
<comment type="caution">
    <text evidence="2">The sequence shown here is derived from an EMBL/GenBank/DDBJ whole genome shotgun (WGS) entry which is preliminary data.</text>
</comment>
<gene>
    <name evidence="2" type="ORF">Pla144_45700</name>
</gene>
<keyword evidence="1" id="KW-0732">Signal</keyword>
<dbReference type="EMBL" id="SJPS01000010">
    <property type="protein sequence ID" value="TWU21350.1"/>
    <property type="molecule type" value="Genomic_DNA"/>
</dbReference>
<protein>
    <recommendedName>
        <fullName evidence="4">Autotransporter-associated beta strand repeat protein</fullName>
    </recommendedName>
</protein>
<proteinExistence type="predicted"/>
<evidence type="ECO:0000313" key="2">
    <source>
        <dbReference type="EMBL" id="TWU21350.1"/>
    </source>
</evidence>
<name>A0A5C6C9T2_9BACT</name>
<evidence type="ECO:0008006" key="4">
    <source>
        <dbReference type="Google" id="ProtNLM"/>
    </source>
</evidence>
<keyword evidence="3" id="KW-1185">Reference proteome</keyword>